<proteinExistence type="predicted"/>
<name>A0AAU7WBC0_9MICO</name>
<feature type="domain" description="NAD-dependent epimerase/dehydratase" evidence="1">
    <location>
        <begin position="4"/>
        <end position="69"/>
    </location>
</feature>
<feature type="domain" description="NAD-dependent epimerase/dehydratase" evidence="1">
    <location>
        <begin position="87"/>
        <end position="208"/>
    </location>
</feature>
<dbReference type="SUPFAM" id="SSF51735">
    <property type="entry name" value="NAD(P)-binding Rossmann-fold domains"/>
    <property type="match status" value="1"/>
</dbReference>
<dbReference type="RefSeq" id="WP_350348751.1">
    <property type="nucleotide sequence ID" value="NZ_CP158374.1"/>
</dbReference>
<dbReference type="AlphaFoldDB" id="A0AAU7WBC0"/>
<dbReference type="InterPro" id="IPR050177">
    <property type="entry name" value="Lipid_A_modif_metabolic_enz"/>
</dbReference>
<reference evidence="2" key="1">
    <citation type="submission" date="2024-05" db="EMBL/GenBank/DDBJ databases">
        <authorList>
            <person name="Yu L."/>
        </authorList>
    </citation>
    <scope>NUCLEOTIDE SEQUENCE</scope>
    <source>
        <strain evidence="2">G08B096</strain>
    </source>
</reference>
<organism evidence="2">
    <name type="scientific">Agromyces sp. G08B096</name>
    <dbReference type="NCBI Taxonomy" id="3156399"/>
    <lineage>
        <taxon>Bacteria</taxon>
        <taxon>Bacillati</taxon>
        <taxon>Actinomycetota</taxon>
        <taxon>Actinomycetes</taxon>
        <taxon>Micrococcales</taxon>
        <taxon>Microbacteriaceae</taxon>
        <taxon>Agromyces</taxon>
    </lineage>
</organism>
<accession>A0AAU7WBC0</accession>
<dbReference type="PANTHER" id="PTHR43245">
    <property type="entry name" value="BIFUNCTIONAL POLYMYXIN RESISTANCE PROTEIN ARNA"/>
    <property type="match status" value="1"/>
</dbReference>
<dbReference type="Pfam" id="PF01370">
    <property type="entry name" value="Epimerase"/>
    <property type="match status" value="2"/>
</dbReference>
<dbReference type="PANTHER" id="PTHR43245:SF13">
    <property type="entry name" value="UDP-D-APIOSE_UDP-D-XYLOSE SYNTHASE 2"/>
    <property type="match status" value="1"/>
</dbReference>
<dbReference type="InterPro" id="IPR036291">
    <property type="entry name" value="NAD(P)-bd_dom_sf"/>
</dbReference>
<evidence type="ECO:0000259" key="1">
    <source>
        <dbReference type="Pfam" id="PF01370"/>
    </source>
</evidence>
<dbReference type="Gene3D" id="3.40.50.720">
    <property type="entry name" value="NAD(P)-binding Rossmann-like Domain"/>
    <property type="match status" value="1"/>
</dbReference>
<dbReference type="InterPro" id="IPR001509">
    <property type="entry name" value="Epimerase_deHydtase"/>
</dbReference>
<sequence>MDLLILGGTQWVGRALAAEALARGHAVTCLARGEAGEVAPGADLVVADRTQPGAYDAVVDREWDAVIDVTREPLFAREAAAALAPKARLGVFISTGNVYAHHDVPGGDESVELLPPLEADRSTPETYGEAKVACELAYRAAFGDRLLIVRPGLIGGPGDPSGRTGSYVVRAARDTEAPMLVPDIPEAAAQFIDVRDLVAWVLQAVEDGLTGTFNAVGDRSTFGALLDVSRQVGGHAGEVVAAPSTWLESRGVNEWSGPDSLAFWIIDPSWSGFQDRSNTAAVHAGLRVRPVEDSLGDVLAWEREQGLDRERGAGLSPAREAELIADWRASGPGSQTTT</sequence>
<gene>
    <name evidence="2" type="ORF">ABIQ69_02115</name>
</gene>
<dbReference type="EMBL" id="CP158374">
    <property type="protein sequence ID" value="XBX82735.1"/>
    <property type="molecule type" value="Genomic_DNA"/>
</dbReference>
<evidence type="ECO:0000313" key="2">
    <source>
        <dbReference type="EMBL" id="XBX82735.1"/>
    </source>
</evidence>
<protein>
    <submittedName>
        <fullName evidence="2">NAD-dependent epimerase/dehydratase family protein</fullName>
    </submittedName>
</protein>